<dbReference type="GO" id="GO:0003700">
    <property type="term" value="F:DNA-binding transcription factor activity"/>
    <property type="evidence" value="ECO:0007669"/>
    <property type="project" value="InterPro"/>
</dbReference>
<evidence type="ECO:0000256" key="4">
    <source>
        <dbReference type="ARBA" id="ARBA00023159"/>
    </source>
</evidence>
<name>A0A512H7K8_9PROT</name>
<comment type="caution">
    <text evidence="7">The sequence shown here is derived from an EMBL/GenBank/DDBJ whole genome shotgun (WGS) entry which is preliminary data.</text>
</comment>
<dbReference type="InterPro" id="IPR036388">
    <property type="entry name" value="WH-like_DNA-bd_sf"/>
</dbReference>
<keyword evidence="2" id="KW-0805">Transcription regulation</keyword>
<evidence type="ECO:0000259" key="6">
    <source>
        <dbReference type="PROSITE" id="PS50931"/>
    </source>
</evidence>
<dbReference type="GO" id="GO:0003677">
    <property type="term" value="F:DNA binding"/>
    <property type="evidence" value="ECO:0007669"/>
    <property type="project" value="UniProtKB-KW"/>
</dbReference>
<dbReference type="FunFam" id="1.10.10.10:FF:000001">
    <property type="entry name" value="LysR family transcriptional regulator"/>
    <property type="match status" value="1"/>
</dbReference>
<dbReference type="GO" id="GO:2000142">
    <property type="term" value="P:regulation of DNA-templated transcription initiation"/>
    <property type="evidence" value="ECO:0007669"/>
    <property type="project" value="TreeGrafter"/>
</dbReference>
<evidence type="ECO:0000313" key="7">
    <source>
        <dbReference type="EMBL" id="GEO81439.1"/>
    </source>
</evidence>
<keyword evidence="5" id="KW-0804">Transcription</keyword>
<feature type="domain" description="HTH lysR-type" evidence="6">
    <location>
        <begin position="1"/>
        <end position="58"/>
    </location>
</feature>
<dbReference type="Pfam" id="PF00126">
    <property type="entry name" value="HTH_1"/>
    <property type="match status" value="1"/>
</dbReference>
<dbReference type="InterPro" id="IPR005119">
    <property type="entry name" value="LysR_subst-bd"/>
</dbReference>
<reference evidence="7 8" key="1">
    <citation type="submission" date="2019-07" db="EMBL/GenBank/DDBJ databases">
        <title>Whole genome shotgun sequence of Rhodospirillum oryzae NBRC 107573.</title>
        <authorList>
            <person name="Hosoyama A."/>
            <person name="Uohara A."/>
            <person name="Ohji S."/>
            <person name="Ichikawa N."/>
        </authorList>
    </citation>
    <scope>NUCLEOTIDE SEQUENCE [LARGE SCALE GENOMIC DNA]</scope>
    <source>
        <strain evidence="7 8">NBRC 107573</strain>
    </source>
</reference>
<evidence type="ECO:0000256" key="2">
    <source>
        <dbReference type="ARBA" id="ARBA00023015"/>
    </source>
</evidence>
<dbReference type="SUPFAM" id="SSF53850">
    <property type="entry name" value="Periplasmic binding protein-like II"/>
    <property type="match status" value="1"/>
</dbReference>
<dbReference type="InterPro" id="IPR036390">
    <property type="entry name" value="WH_DNA-bd_sf"/>
</dbReference>
<dbReference type="PANTHER" id="PTHR30293">
    <property type="entry name" value="TRANSCRIPTIONAL REGULATORY PROTEIN NAC-RELATED"/>
    <property type="match status" value="1"/>
</dbReference>
<dbReference type="Pfam" id="PF03466">
    <property type="entry name" value="LysR_substrate"/>
    <property type="match status" value="1"/>
</dbReference>
<gene>
    <name evidence="7" type="ORF">ROR02_15700</name>
</gene>
<dbReference type="SUPFAM" id="SSF46785">
    <property type="entry name" value="Winged helix' DNA-binding domain"/>
    <property type="match status" value="1"/>
</dbReference>
<evidence type="ECO:0000256" key="3">
    <source>
        <dbReference type="ARBA" id="ARBA00023125"/>
    </source>
</evidence>
<dbReference type="PRINTS" id="PR00039">
    <property type="entry name" value="HTHLYSR"/>
</dbReference>
<accession>A0A512H7K8</accession>
<comment type="similarity">
    <text evidence="1">Belongs to the LysR transcriptional regulatory family.</text>
</comment>
<keyword evidence="3" id="KW-0238">DNA-binding</keyword>
<evidence type="ECO:0000256" key="5">
    <source>
        <dbReference type="ARBA" id="ARBA00023163"/>
    </source>
</evidence>
<dbReference type="Gene3D" id="3.40.190.290">
    <property type="match status" value="1"/>
</dbReference>
<dbReference type="Proteomes" id="UP000321567">
    <property type="component" value="Unassembled WGS sequence"/>
</dbReference>
<dbReference type="OrthoDB" id="8479357at2"/>
<sequence>MDPRHLRAFLHIVETGSFSAAAERVNLTQPALSRQIHLLEDEAGEILLRRTGRGAEPTEAGLVLVEHARAILEAIDGARRAMGVRRSQVTGRVTVGLPPSVGVRLTAPLVRRFREHHPLVGLCLVEELSGVVQEGLLSGWIDVGLLYAQAASPALAQEALLTEDLALIGRPDQMPGGSDCVPVRALAELPILLPGRRHGLRALVDQAAFRHGIVVRVDIEADSLRVLGELAHAGLGLVVHAPSAFAPDLAAGTLVARPLGEPPLQRAIVLAWPRDRAPSRAALAMAETVRELLKTGGWPTPQP</sequence>
<dbReference type="RefSeq" id="WP_147163473.1">
    <property type="nucleotide sequence ID" value="NZ_BJZO01000036.1"/>
</dbReference>
<protein>
    <submittedName>
        <fullName evidence="7">LysR family transcriptional regulator</fullName>
    </submittedName>
</protein>
<proteinExistence type="inferred from homology"/>
<dbReference type="CDD" id="cd08433">
    <property type="entry name" value="PBP2_Nac"/>
    <property type="match status" value="1"/>
</dbReference>
<evidence type="ECO:0000256" key="1">
    <source>
        <dbReference type="ARBA" id="ARBA00009437"/>
    </source>
</evidence>
<dbReference type="AlphaFoldDB" id="A0A512H7K8"/>
<dbReference type="InterPro" id="IPR000847">
    <property type="entry name" value="LysR_HTH_N"/>
</dbReference>
<keyword evidence="8" id="KW-1185">Reference proteome</keyword>
<organism evidence="7 8">
    <name type="scientific">Pararhodospirillum oryzae</name>
    <dbReference type="NCBI Taxonomy" id="478448"/>
    <lineage>
        <taxon>Bacteria</taxon>
        <taxon>Pseudomonadati</taxon>
        <taxon>Pseudomonadota</taxon>
        <taxon>Alphaproteobacteria</taxon>
        <taxon>Rhodospirillales</taxon>
        <taxon>Rhodospirillaceae</taxon>
        <taxon>Pararhodospirillum</taxon>
    </lineage>
</organism>
<keyword evidence="4" id="KW-0010">Activator</keyword>
<dbReference type="PANTHER" id="PTHR30293:SF0">
    <property type="entry name" value="NITROGEN ASSIMILATION REGULATORY PROTEIN NAC"/>
    <property type="match status" value="1"/>
</dbReference>
<evidence type="ECO:0000313" key="8">
    <source>
        <dbReference type="Proteomes" id="UP000321567"/>
    </source>
</evidence>
<dbReference type="PROSITE" id="PS50931">
    <property type="entry name" value="HTH_LYSR"/>
    <property type="match status" value="1"/>
</dbReference>
<dbReference type="Gene3D" id="1.10.10.10">
    <property type="entry name" value="Winged helix-like DNA-binding domain superfamily/Winged helix DNA-binding domain"/>
    <property type="match status" value="1"/>
</dbReference>
<dbReference type="EMBL" id="BJZO01000036">
    <property type="protein sequence ID" value="GEO81439.1"/>
    <property type="molecule type" value="Genomic_DNA"/>
</dbReference>